<keyword evidence="3" id="KW-1185">Reference proteome</keyword>
<proteinExistence type="predicted"/>
<organism evidence="2 3">
    <name type="scientific">Cellulomonas composti</name>
    <dbReference type="NCBI Taxonomy" id="266130"/>
    <lineage>
        <taxon>Bacteria</taxon>
        <taxon>Bacillati</taxon>
        <taxon>Actinomycetota</taxon>
        <taxon>Actinomycetes</taxon>
        <taxon>Micrococcales</taxon>
        <taxon>Cellulomonadaceae</taxon>
        <taxon>Cellulomonas</taxon>
    </lineage>
</organism>
<evidence type="ECO:0000313" key="2">
    <source>
        <dbReference type="EMBL" id="GEL95355.1"/>
    </source>
</evidence>
<evidence type="ECO:0000313" key="3">
    <source>
        <dbReference type="Proteomes" id="UP000321720"/>
    </source>
</evidence>
<dbReference type="EMBL" id="BJWG01000008">
    <property type="protein sequence ID" value="GEL95355.1"/>
    <property type="molecule type" value="Genomic_DNA"/>
</dbReference>
<dbReference type="AlphaFoldDB" id="A0A511JBI9"/>
<dbReference type="RefSeq" id="WP_146843000.1">
    <property type="nucleotide sequence ID" value="NZ_BJWG01000008.1"/>
</dbReference>
<dbReference type="Proteomes" id="UP000321720">
    <property type="component" value="Unassembled WGS sequence"/>
</dbReference>
<evidence type="ECO:0000256" key="1">
    <source>
        <dbReference type="SAM" id="MobiDB-lite"/>
    </source>
</evidence>
<protein>
    <submittedName>
        <fullName evidence="2">Uncharacterized protein</fullName>
    </submittedName>
</protein>
<feature type="compositionally biased region" description="Basic and acidic residues" evidence="1">
    <location>
        <begin position="34"/>
        <end position="54"/>
    </location>
</feature>
<sequence>MAGDPIKIIVDAETAGAESGLDQVADAFDDVSKASDKLDDATKDATKGLDKVEDGAQDAARQITRDLTPALKEAAQASEKVSRSSKDLGADMKRGTEEASEGMDDMKQNAMSNAKEMGGSFQDFNSVLDGLQGFIAEAAEGFGAMGIAAGVGAAAGIGLLAAGLQAAADKTAAIAEAASSLGAELSEATGTEKVDALADRWSEVTQQVTDAKSVWEVWQHQSVTGIQSLSRAASTGTLDLQGLFETFRDPDPMVRLEGLRRAQEGVSEALKEADKIRADGEIWMVNGNKLTTEQIHGLTESNALLKDEIATQEQALEIEQALADAKGQTLEKYRASQDAIESARSAQESYLAAVADAADPVSAYERLLSEKSAAEQENAQKLAAATDDQKDTWEDYARDAKVTMADLIADQNAQLTEQANFMADIGTLRARGLTDAMIDELVEKGPEVAGATADLLANSTDAELRRYAENDAALRGADITDGIATGMDDPATRARLNAQAQAVVSAALNQVVPPPVKVTFDPDGLTTSITRALADRTFLINLGVARPGQPAVT</sequence>
<comment type="caution">
    <text evidence="2">The sequence shown here is derived from an EMBL/GenBank/DDBJ whole genome shotgun (WGS) entry which is preliminary data.</text>
</comment>
<dbReference type="OrthoDB" id="4930233at2"/>
<gene>
    <name evidence="2" type="ORF">CCO02nite_20130</name>
</gene>
<feature type="compositionally biased region" description="Basic and acidic residues" evidence="1">
    <location>
        <begin position="80"/>
        <end position="97"/>
    </location>
</feature>
<feature type="region of interest" description="Disordered" evidence="1">
    <location>
        <begin position="34"/>
        <end position="104"/>
    </location>
</feature>
<accession>A0A511JBI9</accession>
<name>A0A511JBI9_9CELL</name>
<reference evidence="2 3" key="1">
    <citation type="submission" date="2019-07" db="EMBL/GenBank/DDBJ databases">
        <title>Whole genome shotgun sequence of Cellulomonas composti NBRC 100758.</title>
        <authorList>
            <person name="Hosoyama A."/>
            <person name="Uohara A."/>
            <person name="Ohji S."/>
            <person name="Ichikawa N."/>
        </authorList>
    </citation>
    <scope>NUCLEOTIDE SEQUENCE [LARGE SCALE GENOMIC DNA]</scope>
    <source>
        <strain evidence="2 3">NBRC 100758</strain>
    </source>
</reference>